<dbReference type="GO" id="GO:0009066">
    <property type="term" value="P:aspartate family amino acid metabolic process"/>
    <property type="evidence" value="ECO:0007669"/>
    <property type="project" value="UniProtKB-ARBA"/>
</dbReference>
<name>A0A6A7AP29_9PLEO</name>
<dbReference type="EMBL" id="MU006357">
    <property type="protein sequence ID" value="KAF2845001.1"/>
    <property type="molecule type" value="Genomic_DNA"/>
</dbReference>
<dbReference type="InterPro" id="IPR036152">
    <property type="entry name" value="Asp/glu_Ase-like_sf"/>
</dbReference>
<evidence type="ECO:0000313" key="5">
    <source>
        <dbReference type="Proteomes" id="UP000799423"/>
    </source>
</evidence>
<dbReference type="Pfam" id="PF17763">
    <property type="entry name" value="Asparaginase_C"/>
    <property type="match status" value="1"/>
</dbReference>
<dbReference type="Gene3D" id="3.40.50.40">
    <property type="match status" value="1"/>
</dbReference>
<dbReference type="Pfam" id="PF00710">
    <property type="entry name" value="Asparaginase"/>
    <property type="match status" value="1"/>
</dbReference>
<sequence>MHTVFGSSSLFHINLLEETAFLMDSPVSCEKPIVASGAMRPYTSSSSMVIQTSSMLSCSLPTQSRGNRGLVVAFNSRIIPGYWATKLHSKHPNAFGTTATGDQGLFINNLTIFYNTPSQPLFKRFFNIAVVSTHPSYPALHNVFNILYAARQLDGRLWLNAQGNGAAGVIIAGTGNGGLPTGEEDIAEALESDQQIVLGTRRPFGPSHPERSPAYAKSGFVHVIQARIMLQLVIASGYDMK</sequence>
<feature type="domain" description="L-asparaginase N-terminal" evidence="2">
    <location>
        <begin position="16"/>
        <end position="114"/>
    </location>
</feature>
<organism evidence="4 5">
    <name type="scientific">Plenodomus tracheiphilus IPT5</name>
    <dbReference type="NCBI Taxonomy" id="1408161"/>
    <lineage>
        <taxon>Eukaryota</taxon>
        <taxon>Fungi</taxon>
        <taxon>Dikarya</taxon>
        <taxon>Ascomycota</taxon>
        <taxon>Pezizomycotina</taxon>
        <taxon>Dothideomycetes</taxon>
        <taxon>Pleosporomycetidae</taxon>
        <taxon>Pleosporales</taxon>
        <taxon>Pleosporineae</taxon>
        <taxon>Leptosphaeriaceae</taxon>
        <taxon>Plenodomus</taxon>
    </lineage>
</organism>
<evidence type="ECO:0000259" key="3">
    <source>
        <dbReference type="Pfam" id="PF17763"/>
    </source>
</evidence>
<protein>
    <recommendedName>
        <fullName evidence="1">asparaginase</fullName>
        <ecNumber evidence="1">3.5.1.1</ecNumber>
    </recommendedName>
</protein>
<evidence type="ECO:0000259" key="2">
    <source>
        <dbReference type="Pfam" id="PF00710"/>
    </source>
</evidence>
<dbReference type="SMART" id="SM00870">
    <property type="entry name" value="Asparaginase"/>
    <property type="match status" value="1"/>
</dbReference>
<accession>A0A6A7AP29</accession>
<evidence type="ECO:0000256" key="1">
    <source>
        <dbReference type="ARBA" id="ARBA00012920"/>
    </source>
</evidence>
<reference evidence="4" key="1">
    <citation type="submission" date="2020-01" db="EMBL/GenBank/DDBJ databases">
        <authorList>
            <consortium name="DOE Joint Genome Institute"/>
            <person name="Haridas S."/>
            <person name="Albert R."/>
            <person name="Binder M."/>
            <person name="Bloem J."/>
            <person name="Labutti K."/>
            <person name="Salamov A."/>
            <person name="Andreopoulos B."/>
            <person name="Baker S.E."/>
            <person name="Barry K."/>
            <person name="Bills G."/>
            <person name="Bluhm B.H."/>
            <person name="Cannon C."/>
            <person name="Castanera R."/>
            <person name="Culley D.E."/>
            <person name="Daum C."/>
            <person name="Ezra D."/>
            <person name="Gonzalez J.B."/>
            <person name="Henrissat B."/>
            <person name="Kuo A."/>
            <person name="Liang C."/>
            <person name="Lipzen A."/>
            <person name="Lutzoni F."/>
            <person name="Magnuson J."/>
            <person name="Mondo S."/>
            <person name="Nolan M."/>
            <person name="Ohm R."/>
            <person name="Pangilinan J."/>
            <person name="Park H.-J."/>
            <person name="Ramirez L."/>
            <person name="Alfaro M."/>
            <person name="Sun H."/>
            <person name="Tritt A."/>
            <person name="Yoshinaga Y."/>
            <person name="Zwiers L.-H."/>
            <person name="Turgeon B.G."/>
            <person name="Goodwin S.B."/>
            <person name="Spatafora J.W."/>
            <person name="Crous P.W."/>
            <person name="Grigoriev I.V."/>
        </authorList>
    </citation>
    <scope>NUCLEOTIDE SEQUENCE</scope>
    <source>
        <strain evidence="4">IPT5</strain>
    </source>
</reference>
<dbReference type="Proteomes" id="UP000799423">
    <property type="component" value="Unassembled WGS sequence"/>
</dbReference>
<dbReference type="SUPFAM" id="SSF53774">
    <property type="entry name" value="Glutaminase/Asparaginase"/>
    <property type="match status" value="1"/>
</dbReference>
<dbReference type="InterPro" id="IPR006034">
    <property type="entry name" value="Asparaginase/glutaminase-like"/>
</dbReference>
<dbReference type="GO" id="GO:0004067">
    <property type="term" value="F:asparaginase activity"/>
    <property type="evidence" value="ECO:0007669"/>
    <property type="project" value="UniProtKB-UniRule"/>
</dbReference>
<dbReference type="OrthoDB" id="542841at2759"/>
<feature type="domain" description="Asparaginase/glutaminase C-terminal" evidence="3">
    <location>
        <begin position="146"/>
        <end position="240"/>
    </location>
</feature>
<dbReference type="PROSITE" id="PS51732">
    <property type="entry name" value="ASN_GLN_ASE_3"/>
    <property type="match status" value="1"/>
</dbReference>
<dbReference type="InterPro" id="IPR037152">
    <property type="entry name" value="L-asparaginase_N_sf"/>
</dbReference>
<evidence type="ECO:0000313" key="4">
    <source>
        <dbReference type="EMBL" id="KAF2845001.1"/>
    </source>
</evidence>
<proteinExistence type="predicted"/>
<dbReference type="AlphaFoldDB" id="A0A6A7AP29"/>
<gene>
    <name evidence="4" type="ORF">T440DRAFT_297867</name>
</gene>
<dbReference type="InterPro" id="IPR040919">
    <property type="entry name" value="Asparaginase_C"/>
</dbReference>
<dbReference type="EC" id="3.5.1.1" evidence="1"/>
<dbReference type="InterPro" id="IPR027474">
    <property type="entry name" value="L-asparaginase_N"/>
</dbReference>
<dbReference type="PIRSF" id="PIRSF500176">
    <property type="entry name" value="L_ASNase"/>
    <property type="match status" value="1"/>
</dbReference>
<dbReference type="InterPro" id="IPR027473">
    <property type="entry name" value="L-asparaginase_C"/>
</dbReference>
<dbReference type="Gene3D" id="3.40.50.1170">
    <property type="entry name" value="L-asparaginase, N-terminal domain"/>
    <property type="match status" value="1"/>
</dbReference>
<keyword evidence="5" id="KW-1185">Reference proteome</keyword>
<dbReference type="PIRSF" id="PIRSF001220">
    <property type="entry name" value="L-ASNase_gatD"/>
    <property type="match status" value="1"/>
</dbReference>